<comment type="similarity">
    <text evidence="2 8">Belongs to the ARF family.</text>
</comment>
<dbReference type="GO" id="GO:0000976">
    <property type="term" value="F:transcription cis-regulatory region binding"/>
    <property type="evidence" value="ECO:0000318"/>
    <property type="project" value="GO_Central"/>
</dbReference>
<keyword evidence="5 8" id="KW-0804">Transcription</keyword>
<keyword evidence="4 8" id="KW-0238">DNA-binding</keyword>
<dbReference type="RefSeq" id="XP_021847679.2">
    <property type="nucleotide sequence ID" value="XM_021991987.2"/>
</dbReference>
<evidence type="ECO:0000259" key="10">
    <source>
        <dbReference type="PROSITE" id="PS50863"/>
    </source>
</evidence>
<dbReference type="PANTHER" id="PTHR31384">
    <property type="entry name" value="AUXIN RESPONSE FACTOR 4-RELATED"/>
    <property type="match status" value="1"/>
</dbReference>
<dbReference type="AlphaFoldDB" id="A0A9R0IE87"/>
<comment type="subcellular location">
    <subcellularLocation>
        <location evidence="1 8">Nucleus</location>
    </subcellularLocation>
</comment>
<protein>
    <recommendedName>
        <fullName evidence="8">Auxin response factor</fullName>
    </recommendedName>
</protein>
<dbReference type="CDD" id="cd10017">
    <property type="entry name" value="B3_DNA"/>
    <property type="match status" value="1"/>
</dbReference>
<evidence type="ECO:0000313" key="11">
    <source>
        <dbReference type="Proteomes" id="UP000813463"/>
    </source>
</evidence>
<feature type="region of interest" description="Disordered" evidence="9">
    <location>
        <begin position="482"/>
        <end position="508"/>
    </location>
</feature>
<dbReference type="GO" id="GO:0052543">
    <property type="term" value="P:callose deposition in cell wall"/>
    <property type="evidence" value="ECO:0000318"/>
    <property type="project" value="GO_Central"/>
</dbReference>
<feature type="compositionally biased region" description="Low complexity" evidence="9">
    <location>
        <begin position="493"/>
        <end position="505"/>
    </location>
</feature>
<dbReference type="Gene3D" id="2.30.30.1040">
    <property type="match status" value="1"/>
</dbReference>
<dbReference type="GO" id="GO:0120195">
    <property type="term" value="P:positive regulation of anther dehiscence"/>
    <property type="evidence" value="ECO:0000318"/>
    <property type="project" value="GO_Central"/>
</dbReference>
<dbReference type="GO" id="GO:0048830">
    <property type="term" value="P:adventitious root development"/>
    <property type="evidence" value="ECO:0000318"/>
    <property type="project" value="GO_Central"/>
</dbReference>
<dbReference type="GeneID" id="110787348"/>
<dbReference type="PANTHER" id="PTHR31384:SF94">
    <property type="entry name" value="AUXIN RESPONSE FACTOR 17"/>
    <property type="match status" value="1"/>
</dbReference>
<dbReference type="Pfam" id="PF06507">
    <property type="entry name" value="ARF_AD"/>
    <property type="match status" value="1"/>
</dbReference>
<evidence type="ECO:0000256" key="7">
    <source>
        <dbReference type="ARBA" id="ARBA00023294"/>
    </source>
</evidence>
<dbReference type="GO" id="GO:0005634">
    <property type="term" value="C:nucleus"/>
    <property type="evidence" value="ECO:0000318"/>
    <property type="project" value="GO_Central"/>
</dbReference>
<dbReference type="KEGG" id="soe:110787348"/>
<evidence type="ECO:0000256" key="9">
    <source>
        <dbReference type="SAM" id="MobiDB-lite"/>
    </source>
</evidence>
<evidence type="ECO:0000256" key="3">
    <source>
        <dbReference type="ARBA" id="ARBA00023015"/>
    </source>
</evidence>
<dbReference type="SUPFAM" id="SSF101936">
    <property type="entry name" value="DNA-binding pseudobarrel domain"/>
    <property type="match status" value="1"/>
</dbReference>
<dbReference type="GO" id="GO:0010208">
    <property type="term" value="P:pollen wall assembly"/>
    <property type="evidence" value="ECO:0000318"/>
    <property type="project" value="GO_Central"/>
</dbReference>
<dbReference type="GO" id="GO:0009734">
    <property type="term" value="P:auxin-activated signaling pathway"/>
    <property type="evidence" value="ECO:0007669"/>
    <property type="project" value="UniProtKB-KW"/>
</dbReference>
<evidence type="ECO:0000256" key="4">
    <source>
        <dbReference type="ARBA" id="ARBA00023125"/>
    </source>
</evidence>
<reference evidence="11" key="1">
    <citation type="journal article" date="2021" name="Nat. Commun.">
        <title>Genomic analyses provide insights into spinach domestication and the genetic basis of agronomic traits.</title>
        <authorList>
            <person name="Cai X."/>
            <person name="Sun X."/>
            <person name="Xu C."/>
            <person name="Sun H."/>
            <person name="Wang X."/>
            <person name="Ge C."/>
            <person name="Zhang Z."/>
            <person name="Wang Q."/>
            <person name="Fei Z."/>
            <person name="Jiao C."/>
            <person name="Wang Q."/>
        </authorList>
    </citation>
    <scope>NUCLEOTIDE SEQUENCE [LARGE SCALE GENOMIC DNA]</scope>
    <source>
        <strain evidence="11">cv. Varoflay</strain>
    </source>
</reference>
<gene>
    <name evidence="12" type="primary">LOC110787348</name>
</gene>
<keyword evidence="11" id="KW-1185">Reference proteome</keyword>
<feature type="compositionally biased region" description="Low complexity" evidence="9">
    <location>
        <begin position="12"/>
        <end position="22"/>
    </location>
</feature>
<dbReference type="Proteomes" id="UP000813463">
    <property type="component" value="Chromosome 2"/>
</dbReference>
<evidence type="ECO:0000256" key="2">
    <source>
        <dbReference type="ARBA" id="ARBA00007853"/>
    </source>
</evidence>
<organism evidence="11 12">
    <name type="scientific">Spinacia oleracea</name>
    <name type="common">Spinach</name>
    <dbReference type="NCBI Taxonomy" id="3562"/>
    <lineage>
        <taxon>Eukaryota</taxon>
        <taxon>Viridiplantae</taxon>
        <taxon>Streptophyta</taxon>
        <taxon>Embryophyta</taxon>
        <taxon>Tracheophyta</taxon>
        <taxon>Spermatophyta</taxon>
        <taxon>Magnoliopsida</taxon>
        <taxon>eudicotyledons</taxon>
        <taxon>Gunneridae</taxon>
        <taxon>Pentapetalae</taxon>
        <taxon>Caryophyllales</taxon>
        <taxon>Chenopodiaceae</taxon>
        <taxon>Chenopodioideae</taxon>
        <taxon>Anserineae</taxon>
        <taxon>Spinacia</taxon>
    </lineage>
</organism>
<dbReference type="SMART" id="SM01019">
    <property type="entry name" value="B3"/>
    <property type="match status" value="1"/>
</dbReference>
<dbReference type="InterPro" id="IPR003340">
    <property type="entry name" value="B3_DNA-bd"/>
</dbReference>
<evidence type="ECO:0000256" key="6">
    <source>
        <dbReference type="ARBA" id="ARBA00023242"/>
    </source>
</evidence>
<dbReference type="InterPro" id="IPR044835">
    <property type="entry name" value="ARF_plant"/>
</dbReference>
<name>A0A9R0IE87_SPIOL</name>
<feature type="compositionally biased region" description="Polar residues" evidence="9">
    <location>
        <begin position="567"/>
        <end position="584"/>
    </location>
</feature>
<keyword evidence="6 8" id="KW-0539">Nucleus</keyword>
<comment type="function">
    <text evidence="8">Auxin response factors (ARFs) are transcriptional factors that bind specifically to the DNA sequence 5'-TGTCTC-3' found in the auxin-responsive promoter elements (AuxREs).</text>
</comment>
<dbReference type="Pfam" id="PF02362">
    <property type="entry name" value="B3"/>
    <property type="match status" value="1"/>
</dbReference>
<dbReference type="GO" id="GO:0006355">
    <property type="term" value="P:regulation of DNA-templated transcription"/>
    <property type="evidence" value="ECO:0000318"/>
    <property type="project" value="GO_Central"/>
</dbReference>
<feature type="region of interest" description="Disordered" evidence="9">
    <location>
        <begin position="1"/>
        <end position="22"/>
    </location>
</feature>
<dbReference type="PROSITE" id="PS50863">
    <property type="entry name" value="B3"/>
    <property type="match status" value="1"/>
</dbReference>
<keyword evidence="3 8" id="KW-0805">Transcription regulation</keyword>
<evidence type="ECO:0000256" key="1">
    <source>
        <dbReference type="ARBA" id="ARBA00004123"/>
    </source>
</evidence>
<sequence>MESDGQRRCHYQPQQQQQQLQPKEVDPGMWLCCAGSLIQTSNVNSRVYYFPQGHIEQASGPVSLSERVTSQPFVHSRVLEVLFLADPITDEVFVNYRLQPLNPTGITYEGPATADGGGGGGGGVNGFVSFGKVLTPSDANNGGGFSVPRFCADSIFPPLDFAADPPVQNIRIVDVQGIVWIFRHIYRGTPRRHLLTTGWSKFVNGKKLIAGDTVVFIRKKLTGELFVGIRRAYKTPPVLTGAYAALAARPKPSPPVGGFSRTKKGRVPPEAVVEATERALKGLPFEVVYYPRPGMFECVVAAGKAEAACSKHWAPDVRVKLAQETEDGSRMTWYNGKVASLVVGPDPGSWRGSCWRMLEVTWDEPELLKNMKTVSPWQVEYVADAPIHGVFPLTKRFKGAQEGVRLTDGEGEISFSSIAFSSMMDKYTPSSYINYNNIPAGMQGARQIPFPLPSSSPIIINDGSSRQRCPDDNVDISQKVVEAQASTDPNVASSYETSSPESSSSVQLPSKGFTSFQLFGKVIQTELPLLEAPHIELPHIELPHMGPPFVNRDDISCTECDDYTTEGARNTVDNSLSETTQSQKLPMRKNYAL</sequence>
<comment type="subunit">
    <text evidence="8">Homodimers and heterodimers.</text>
</comment>
<evidence type="ECO:0000256" key="5">
    <source>
        <dbReference type="ARBA" id="ARBA00023163"/>
    </source>
</evidence>
<dbReference type="InterPro" id="IPR010525">
    <property type="entry name" value="ARF_dom"/>
</dbReference>
<feature type="domain" description="TF-B3" evidence="10">
    <location>
        <begin position="130"/>
        <end position="233"/>
    </location>
</feature>
<evidence type="ECO:0000313" key="12">
    <source>
        <dbReference type="RefSeq" id="XP_021847679.2"/>
    </source>
</evidence>
<proteinExistence type="inferred from homology"/>
<evidence type="ECO:0000256" key="8">
    <source>
        <dbReference type="RuleBase" id="RU004561"/>
    </source>
</evidence>
<reference evidence="12" key="2">
    <citation type="submission" date="2025-08" db="UniProtKB">
        <authorList>
            <consortium name="RefSeq"/>
        </authorList>
    </citation>
    <scope>IDENTIFICATION</scope>
    <source>
        <tissue evidence="12">Leaf</tissue>
    </source>
</reference>
<feature type="region of interest" description="Disordered" evidence="9">
    <location>
        <begin position="567"/>
        <end position="593"/>
    </location>
</feature>
<dbReference type="InterPro" id="IPR015300">
    <property type="entry name" value="DNA-bd_pseudobarrel_sf"/>
</dbReference>
<keyword evidence="7 8" id="KW-0927">Auxin signaling pathway</keyword>
<accession>A0A9R0IE87</accession>
<dbReference type="Gene3D" id="2.40.330.10">
    <property type="entry name" value="DNA-binding pseudobarrel domain"/>
    <property type="match status" value="1"/>
</dbReference>